<dbReference type="Proteomes" id="UP001182304">
    <property type="component" value="Unassembled WGS sequence"/>
</dbReference>
<dbReference type="EMBL" id="JANIEN010000011">
    <property type="protein sequence ID" value="MDT3452927.1"/>
    <property type="molecule type" value="Genomic_DNA"/>
</dbReference>
<accession>A0AAW8V992</accession>
<gene>
    <name evidence="1" type="ORF">NQF69_09095</name>
</gene>
<dbReference type="RefSeq" id="WP_016504534.1">
    <property type="nucleotide sequence ID" value="NZ_AP025519.1"/>
</dbReference>
<evidence type="ECO:0000313" key="1">
    <source>
        <dbReference type="EMBL" id="MDT3452927.1"/>
    </source>
</evidence>
<reference evidence="1" key="1">
    <citation type="submission" date="2022-07" db="EMBL/GenBank/DDBJ databases">
        <title>Sequence of Pasteurella multocoda 17BRD-035.</title>
        <authorList>
            <person name="Roy Chowdhury P."/>
            <person name="Alhamami T."/>
            <person name="Trott D.J."/>
            <person name="Djordvevic S.P."/>
        </authorList>
    </citation>
    <scope>NUCLEOTIDE SEQUENCE</scope>
    <source>
        <strain evidence="1">17BRD-035</strain>
    </source>
</reference>
<sequence length="351" mass="41199">MEKNILGTIEENLKRKRQKKYCSAKELLNIECSRKIIKAHTISKSSSLSTIMDKQNEVMGNDLSLCKLIENNGLGEPRKIGVNHASTFTGFCSEHDKLLFSRIEDEEIIPDLEQIFLFSYRGLCREIYTKGYQKNSGLKECILNGGNLIKQLSEEYKYWERNISIFESYANLGFNELIDTQANMHTMWKTKDFNRLESFIIELSSPAQILSSGTFIPNISFSNEKIFDLKNSSIRIHQMFFNIINSSNRGYIIFSWVKDDANEFYYNFIKSFLNIRTNKKKEDSLVRFVFSFFENTFFSPVWWNSLNEKQKAEINTKREETFSHNLASVRAKNYNAFKILKYDYFKEKNSK</sequence>
<name>A0AAW8V992_PASMD</name>
<evidence type="ECO:0000313" key="2">
    <source>
        <dbReference type="Proteomes" id="UP001182304"/>
    </source>
</evidence>
<comment type="caution">
    <text evidence="1">The sequence shown here is derived from an EMBL/GenBank/DDBJ whole genome shotgun (WGS) entry which is preliminary data.</text>
</comment>
<protein>
    <submittedName>
        <fullName evidence="1">Cytoplasmic protein</fullName>
    </submittedName>
</protein>
<proteinExistence type="predicted"/>
<dbReference type="AlphaFoldDB" id="A0AAW8V992"/>
<organism evidence="1 2">
    <name type="scientific">Pasteurella multocida</name>
    <dbReference type="NCBI Taxonomy" id="747"/>
    <lineage>
        <taxon>Bacteria</taxon>
        <taxon>Pseudomonadati</taxon>
        <taxon>Pseudomonadota</taxon>
        <taxon>Gammaproteobacteria</taxon>
        <taxon>Pasteurellales</taxon>
        <taxon>Pasteurellaceae</taxon>
        <taxon>Pasteurella</taxon>
    </lineage>
</organism>